<keyword evidence="2" id="KW-0472">Membrane</keyword>
<keyword evidence="2" id="KW-0812">Transmembrane</keyword>
<dbReference type="EMBL" id="JAELUP010000001">
    <property type="protein sequence ID" value="MBJ6359797.1"/>
    <property type="molecule type" value="Genomic_DNA"/>
</dbReference>
<feature type="transmembrane region" description="Helical" evidence="2">
    <location>
        <begin position="7"/>
        <end position="28"/>
    </location>
</feature>
<sequence>MKKVWRVTLWSLGVAVIIAAAGAGYLYWKLTSIDLEDIRARQLAKAEQRAGDSRFTGKQDNGVSQSPELPSVLDHALGTAEEISGQKIAMDDAMDAAAILLQSGLSFTEMYSLLGQSDQQLSVEEKQHIRDLLLSKLSKEDIEALKSITSGYGKYLVILDEGYPIEAVGIKDAAKRKEIVEKAKALKKDEQKAHSGSRVEANGEAAEKSAER</sequence>
<name>A0A934J3U4_9BACL</name>
<accession>A0A934J3U4</accession>
<protein>
    <submittedName>
        <fullName evidence="3">Uncharacterized protein</fullName>
    </submittedName>
</protein>
<reference evidence="3" key="1">
    <citation type="submission" date="2020-12" db="EMBL/GenBank/DDBJ databases">
        <authorList>
            <person name="Huq M.A."/>
        </authorList>
    </citation>
    <scope>NUCLEOTIDE SEQUENCE</scope>
    <source>
        <strain evidence="3">MAHUQ-46</strain>
    </source>
</reference>
<gene>
    <name evidence="3" type="ORF">JFN88_00440</name>
</gene>
<dbReference type="RefSeq" id="WP_199017325.1">
    <property type="nucleotide sequence ID" value="NZ_JAELUP010000001.1"/>
</dbReference>
<evidence type="ECO:0000313" key="3">
    <source>
        <dbReference type="EMBL" id="MBJ6359797.1"/>
    </source>
</evidence>
<proteinExistence type="predicted"/>
<feature type="region of interest" description="Disordered" evidence="1">
    <location>
        <begin position="185"/>
        <end position="212"/>
    </location>
</feature>
<dbReference type="Proteomes" id="UP000640274">
    <property type="component" value="Unassembled WGS sequence"/>
</dbReference>
<comment type="caution">
    <text evidence="3">The sequence shown here is derived from an EMBL/GenBank/DDBJ whole genome shotgun (WGS) entry which is preliminary data.</text>
</comment>
<evidence type="ECO:0000256" key="1">
    <source>
        <dbReference type="SAM" id="MobiDB-lite"/>
    </source>
</evidence>
<keyword evidence="4" id="KW-1185">Reference proteome</keyword>
<dbReference type="AlphaFoldDB" id="A0A934J3U4"/>
<keyword evidence="2" id="KW-1133">Transmembrane helix</keyword>
<evidence type="ECO:0000256" key="2">
    <source>
        <dbReference type="SAM" id="Phobius"/>
    </source>
</evidence>
<organism evidence="3 4">
    <name type="scientific">Paenibacillus roseus</name>
    <dbReference type="NCBI Taxonomy" id="2798579"/>
    <lineage>
        <taxon>Bacteria</taxon>
        <taxon>Bacillati</taxon>
        <taxon>Bacillota</taxon>
        <taxon>Bacilli</taxon>
        <taxon>Bacillales</taxon>
        <taxon>Paenibacillaceae</taxon>
        <taxon>Paenibacillus</taxon>
    </lineage>
</organism>
<evidence type="ECO:0000313" key="4">
    <source>
        <dbReference type="Proteomes" id="UP000640274"/>
    </source>
</evidence>